<dbReference type="GO" id="GO:0006313">
    <property type="term" value="P:DNA transposition"/>
    <property type="evidence" value="ECO:0007669"/>
    <property type="project" value="UniProtKB-UniRule"/>
</dbReference>
<evidence type="ECO:0000313" key="12">
    <source>
        <dbReference type="EMBL" id="QFX97046.1"/>
    </source>
</evidence>
<keyword evidence="4 6" id="KW-0238">DNA-binding</keyword>
<gene>
    <name evidence="9" type="primary">unknown</name>
    <name evidence="7" type="ORF">GCD22_00512</name>
    <name evidence="8" type="ORF">GCD22_00732</name>
    <name evidence="9" type="ORF">GCD22_00915</name>
    <name evidence="10" type="ORF">GCD22_00922</name>
    <name evidence="11" type="ORF">GCD22_02580</name>
    <name evidence="12" type="ORF">GCD22_02909</name>
</gene>
<evidence type="ECO:0000256" key="6">
    <source>
        <dbReference type="RuleBase" id="RU365089"/>
    </source>
</evidence>
<dbReference type="KEGG" id="atx:GCD22_00922"/>
<evidence type="ECO:0000256" key="4">
    <source>
        <dbReference type="ARBA" id="ARBA00023125"/>
    </source>
</evidence>
<evidence type="ECO:0000256" key="5">
    <source>
        <dbReference type="ARBA" id="ARBA00023172"/>
    </source>
</evidence>
<keyword evidence="6" id="KW-0814">Transposable element</keyword>
<dbReference type="EMBL" id="CP045571">
    <property type="protein sequence ID" value="QFX95358.1"/>
    <property type="molecule type" value="Genomic_DNA"/>
</dbReference>
<dbReference type="GO" id="GO:0004803">
    <property type="term" value="F:transposase activity"/>
    <property type="evidence" value="ECO:0007669"/>
    <property type="project" value="UniProtKB-UniRule"/>
</dbReference>
<evidence type="ECO:0000313" key="13">
    <source>
        <dbReference type="Proteomes" id="UP000363590"/>
    </source>
</evidence>
<dbReference type="Pfam" id="PF00872">
    <property type="entry name" value="Transposase_mut"/>
    <property type="match status" value="1"/>
</dbReference>
<evidence type="ECO:0000256" key="3">
    <source>
        <dbReference type="ARBA" id="ARBA00022578"/>
    </source>
</evidence>
<reference evidence="9 13" key="1">
    <citation type="submission" date="2019-10" db="EMBL/GenBank/DDBJ databases">
        <authorList>
            <person name="Wang R."/>
        </authorList>
    </citation>
    <scope>NUCLEOTIDE SEQUENCE [LARGE SCALE GENOMIC DNA]</scope>
    <source>
        <strain evidence="9 13">ATCC 19377</strain>
    </source>
</reference>
<evidence type="ECO:0000256" key="1">
    <source>
        <dbReference type="ARBA" id="ARBA00002190"/>
    </source>
</evidence>
<dbReference type="KEGG" id="atx:GCD22_00512"/>
<name>A0A5P9XNJ4_ACITH</name>
<organism evidence="9 13">
    <name type="scientific">Acidithiobacillus thiooxidans ATCC 19377</name>
    <dbReference type="NCBI Taxonomy" id="637390"/>
    <lineage>
        <taxon>Bacteria</taxon>
        <taxon>Pseudomonadati</taxon>
        <taxon>Pseudomonadota</taxon>
        <taxon>Acidithiobacillia</taxon>
        <taxon>Acidithiobacillales</taxon>
        <taxon>Acidithiobacillaceae</taxon>
        <taxon>Acidithiobacillus</taxon>
    </lineage>
</organism>
<dbReference type="KEGG" id="atx:GCD22_02909"/>
<protein>
    <recommendedName>
        <fullName evidence="6">Mutator family transposase</fullName>
    </recommendedName>
</protein>
<evidence type="ECO:0000313" key="11">
    <source>
        <dbReference type="EMBL" id="QFX96760.1"/>
    </source>
</evidence>
<sequence>MRWRTVATKGFRLKEQHKEYAVEKNTVIAGGMGELGLGIEGILRRAARSLIEQAIEAEVAVLLEEFATVRMVDGRQAVVRNGHLPEREILTALGPVPVKVPKVRDRSGSGIKFNSVLAPPYVRKSRTVAATVPWLYLHGVSSGHMQEALSILLGDEAKGLSPAVLGRLKAEWAQEYAHWQHRSLQGKRYAYWWVDGIYTNLRAEEDPRICLLVIIGVTAEGKKELVSVSDGLRESKASWLEILRDLQARGLETAPLLAIGDGAMGFWAALDEAYPETGQQRCWVHKTANILNELPKAQQSKAKAALQEIWMAANRQAAEKALDVFVRNYQAKYPKAVAKLEKDRAELLAFYDFPAEHWRHIRTTNAIESTFATVRHRTTRTKNCVSRSSFLGLGFKMLQQAEKRWIGIYAPEKVLQLFAGVKFIDGLPANLTLPDDQQTAA</sequence>
<proteinExistence type="inferred from homology"/>
<dbReference type="InterPro" id="IPR001207">
    <property type="entry name" value="Transposase_mutator"/>
</dbReference>
<dbReference type="AlphaFoldDB" id="A0A5P9XNJ4"/>
<dbReference type="KEGG" id="atx:GCD22_00732"/>
<evidence type="ECO:0000256" key="2">
    <source>
        <dbReference type="ARBA" id="ARBA00010961"/>
    </source>
</evidence>
<keyword evidence="5 6" id="KW-0233">DNA recombination</keyword>
<accession>A0A5P9XNJ4</accession>
<dbReference type="EMBL" id="CP045571">
    <property type="protein sequence ID" value="QFX95018.1"/>
    <property type="molecule type" value="Genomic_DNA"/>
</dbReference>
<dbReference type="NCBIfam" id="NF033543">
    <property type="entry name" value="transpos_IS256"/>
    <property type="match status" value="1"/>
</dbReference>
<dbReference type="KEGG" id="atx:GCD22_00915"/>
<dbReference type="PANTHER" id="PTHR33217:SF9">
    <property type="entry name" value="MUTATOR FAMILY TRANSPOSASE"/>
    <property type="match status" value="1"/>
</dbReference>
<dbReference type="EMBL" id="CP045571">
    <property type="protein sequence ID" value="QFX96760.1"/>
    <property type="molecule type" value="Genomic_DNA"/>
</dbReference>
<comment type="function">
    <text evidence="1 6">Required for the transposition of the insertion element.</text>
</comment>
<dbReference type="GO" id="GO:0003677">
    <property type="term" value="F:DNA binding"/>
    <property type="evidence" value="ECO:0007669"/>
    <property type="project" value="UniProtKB-UniRule"/>
</dbReference>
<evidence type="ECO:0000313" key="8">
    <source>
        <dbReference type="EMBL" id="QFX95200.1"/>
    </source>
</evidence>
<dbReference type="PROSITE" id="PS01007">
    <property type="entry name" value="TRANSPOSASE_MUTATOR"/>
    <property type="match status" value="1"/>
</dbReference>
<dbReference type="KEGG" id="atx:GCD22_02580"/>
<dbReference type="Proteomes" id="UP000363590">
    <property type="component" value="Chromosome"/>
</dbReference>
<dbReference type="EMBL" id="CP045571">
    <property type="protein sequence ID" value="QFX97046.1"/>
    <property type="molecule type" value="Genomic_DNA"/>
</dbReference>
<evidence type="ECO:0000313" key="9">
    <source>
        <dbReference type="EMBL" id="QFX95358.1"/>
    </source>
</evidence>
<keyword evidence="3 6" id="KW-0815">Transposition</keyword>
<dbReference type="EMBL" id="CP045571">
    <property type="protein sequence ID" value="QFX95200.1"/>
    <property type="molecule type" value="Genomic_DNA"/>
</dbReference>
<dbReference type="EMBL" id="CP045571">
    <property type="protein sequence ID" value="QFX95364.1"/>
    <property type="molecule type" value="Genomic_DNA"/>
</dbReference>
<evidence type="ECO:0000313" key="10">
    <source>
        <dbReference type="EMBL" id="QFX95364.1"/>
    </source>
</evidence>
<dbReference type="PANTHER" id="PTHR33217">
    <property type="entry name" value="TRANSPOSASE FOR INSERTION SEQUENCE ELEMENT IS1081"/>
    <property type="match status" value="1"/>
</dbReference>
<evidence type="ECO:0000313" key="7">
    <source>
        <dbReference type="EMBL" id="QFX95018.1"/>
    </source>
</evidence>
<comment type="similarity">
    <text evidence="2 6">Belongs to the transposase mutator family.</text>
</comment>